<dbReference type="InterPro" id="IPR000182">
    <property type="entry name" value="GNAT_dom"/>
</dbReference>
<dbReference type="Pfam" id="PF00583">
    <property type="entry name" value="Acetyltransf_1"/>
    <property type="match status" value="1"/>
</dbReference>
<keyword evidence="3" id="KW-1185">Reference proteome</keyword>
<reference evidence="2 3" key="1">
    <citation type="submission" date="2022-02" db="EMBL/GenBank/DDBJ databases">
        <title>Study of halophilic communities from a Mexican lake.</title>
        <authorList>
            <person name="Hernandez-Soto L.M."/>
            <person name="Martinez-Abarca F."/>
            <person name="Ramirez-Saad H.C."/>
            <person name="Aguirre-Garrido J.F."/>
        </authorList>
    </citation>
    <scope>NUCLEOTIDE SEQUENCE [LARGE SCALE GENOMIC DNA]</scope>
    <source>
        <strain evidence="2 3">Hjan13</strain>
    </source>
</reference>
<gene>
    <name evidence="2" type="ORF">L0635_02420</name>
</gene>
<dbReference type="Gene3D" id="3.40.630.30">
    <property type="match status" value="1"/>
</dbReference>
<feature type="domain" description="N-acetyltransferase" evidence="1">
    <location>
        <begin position="1"/>
        <end position="141"/>
    </location>
</feature>
<comment type="caution">
    <text evidence="2">The sequence shown here is derived from an EMBL/GenBank/DDBJ whole genome shotgun (WGS) entry which is preliminary data.</text>
</comment>
<dbReference type="CDD" id="cd04301">
    <property type="entry name" value="NAT_SF"/>
    <property type="match status" value="1"/>
</dbReference>
<organism evidence="2 3">
    <name type="scientific">Vreelandella janggokensis</name>
    <dbReference type="NCBI Taxonomy" id="370767"/>
    <lineage>
        <taxon>Bacteria</taxon>
        <taxon>Pseudomonadati</taxon>
        <taxon>Pseudomonadota</taxon>
        <taxon>Gammaproteobacteria</taxon>
        <taxon>Oceanospirillales</taxon>
        <taxon>Halomonadaceae</taxon>
        <taxon>Vreelandella</taxon>
    </lineage>
</organism>
<dbReference type="RefSeq" id="WP_268901029.1">
    <property type="nucleotide sequence ID" value="NZ_JAKNQT010000004.1"/>
</dbReference>
<dbReference type="PROSITE" id="PS51186">
    <property type="entry name" value="GNAT"/>
    <property type="match status" value="1"/>
</dbReference>
<evidence type="ECO:0000313" key="2">
    <source>
        <dbReference type="EMBL" id="MCZ0925933.1"/>
    </source>
</evidence>
<dbReference type="Proteomes" id="UP001321125">
    <property type="component" value="Unassembled WGS sequence"/>
</dbReference>
<evidence type="ECO:0000313" key="3">
    <source>
        <dbReference type="Proteomes" id="UP001321125"/>
    </source>
</evidence>
<name>A0ABT4IQH5_9GAMM</name>
<dbReference type="SUPFAM" id="SSF55729">
    <property type="entry name" value="Acyl-CoA N-acyltransferases (Nat)"/>
    <property type="match status" value="1"/>
</dbReference>
<dbReference type="EMBL" id="JAKNQU010000001">
    <property type="protein sequence ID" value="MCZ0925933.1"/>
    <property type="molecule type" value="Genomic_DNA"/>
</dbReference>
<evidence type="ECO:0000259" key="1">
    <source>
        <dbReference type="PROSITE" id="PS51186"/>
    </source>
</evidence>
<proteinExistence type="predicted"/>
<sequence>MEAIIRRTDDKAFAENIIRQNMSAYYKHLDMHWDPDLFDKNWDEFDSYALVVNACPVGLLCLNREAGAYYIRELQINQKWQRQGLGTAAIRYAMAIAQQANVDLLRLRVFSINPATALYERMGFRILKTEGGTHYMERTIF</sequence>
<accession>A0ABT4IQH5</accession>
<protein>
    <submittedName>
        <fullName evidence="2">GNAT family N-acetyltransferase</fullName>
    </submittedName>
</protein>
<dbReference type="InterPro" id="IPR016181">
    <property type="entry name" value="Acyl_CoA_acyltransferase"/>
</dbReference>